<accession>E2AV59</accession>
<dbReference type="InParanoid" id="E2AV59"/>
<proteinExistence type="predicted"/>
<dbReference type="Proteomes" id="UP000000311">
    <property type="component" value="Unassembled WGS sequence"/>
</dbReference>
<protein>
    <submittedName>
        <fullName evidence="1">Uncharacterized protein</fullName>
    </submittedName>
</protein>
<reference evidence="1 2" key="1">
    <citation type="journal article" date="2010" name="Science">
        <title>Genomic comparison of the ants Camponotus floridanus and Harpegnathos saltator.</title>
        <authorList>
            <person name="Bonasio R."/>
            <person name="Zhang G."/>
            <person name="Ye C."/>
            <person name="Mutti N.S."/>
            <person name="Fang X."/>
            <person name="Qin N."/>
            <person name="Donahue G."/>
            <person name="Yang P."/>
            <person name="Li Q."/>
            <person name="Li C."/>
            <person name="Zhang P."/>
            <person name="Huang Z."/>
            <person name="Berger S.L."/>
            <person name="Reinberg D."/>
            <person name="Wang J."/>
            <person name="Liebig J."/>
        </authorList>
    </citation>
    <scope>NUCLEOTIDE SEQUENCE [LARGE SCALE GENOMIC DNA]</scope>
    <source>
        <strain evidence="2">C129</strain>
    </source>
</reference>
<dbReference type="AlphaFoldDB" id="E2AV59"/>
<evidence type="ECO:0000313" key="2">
    <source>
        <dbReference type="Proteomes" id="UP000000311"/>
    </source>
</evidence>
<sequence length="97" mass="11083">MNPTDHLVSVQNEKKNEARSTRFVIPITRLSQNEADLQESENTRRQVRNKIPLRHSRTVPLSREDESSSSRGVFLEIVLREEVLTNPILDRLCGSGS</sequence>
<gene>
    <name evidence="1" type="ORF">EAG_10042</name>
</gene>
<evidence type="ECO:0000313" key="1">
    <source>
        <dbReference type="EMBL" id="EFN62690.1"/>
    </source>
</evidence>
<dbReference type="EMBL" id="GL443026">
    <property type="protein sequence ID" value="EFN62690.1"/>
    <property type="molecule type" value="Genomic_DNA"/>
</dbReference>
<name>E2AV59_CAMFO</name>
<organism evidence="2">
    <name type="scientific">Camponotus floridanus</name>
    <name type="common">Florida carpenter ant</name>
    <dbReference type="NCBI Taxonomy" id="104421"/>
    <lineage>
        <taxon>Eukaryota</taxon>
        <taxon>Metazoa</taxon>
        <taxon>Ecdysozoa</taxon>
        <taxon>Arthropoda</taxon>
        <taxon>Hexapoda</taxon>
        <taxon>Insecta</taxon>
        <taxon>Pterygota</taxon>
        <taxon>Neoptera</taxon>
        <taxon>Endopterygota</taxon>
        <taxon>Hymenoptera</taxon>
        <taxon>Apocrita</taxon>
        <taxon>Aculeata</taxon>
        <taxon>Formicoidea</taxon>
        <taxon>Formicidae</taxon>
        <taxon>Formicinae</taxon>
        <taxon>Camponotus</taxon>
    </lineage>
</organism>
<keyword evidence="2" id="KW-1185">Reference proteome</keyword>